<evidence type="ECO:0000256" key="1">
    <source>
        <dbReference type="SAM" id="MobiDB-lite"/>
    </source>
</evidence>
<evidence type="ECO:0000313" key="3">
    <source>
        <dbReference type="Proteomes" id="UP000237662"/>
    </source>
</evidence>
<dbReference type="InterPro" id="IPR043746">
    <property type="entry name" value="DUF5691"/>
</dbReference>
<comment type="caution">
    <text evidence="2">The sequence shown here is derived from an EMBL/GenBank/DDBJ whole genome shotgun (WGS) entry which is preliminary data.</text>
</comment>
<gene>
    <name evidence="2" type="ORF">CLV84_1772</name>
</gene>
<reference evidence="2 3" key="1">
    <citation type="submission" date="2018-02" db="EMBL/GenBank/DDBJ databases">
        <title>Genomic Encyclopedia of Archaeal and Bacterial Type Strains, Phase II (KMG-II): from individual species to whole genera.</title>
        <authorList>
            <person name="Goeker M."/>
        </authorList>
    </citation>
    <scope>NUCLEOTIDE SEQUENCE [LARGE SCALE GENOMIC DNA]</scope>
    <source>
        <strain evidence="2 3">DSM 29526</strain>
    </source>
</reference>
<dbReference type="AlphaFoldDB" id="A0A2S6IBB2"/>
<evidence type="ECO:0000313" key="2">
    <source>
        <dbReference type="EMBL" id="PPK88800.1"/>
    </source>
</evidence>
<dbReference type="Pfam" id="PF18944">
    <property type="entry name" value="DUF5691"/>
    <property type="match status" value="1"/>
</dbReference>
<accession>A0A2S6IBB2</accession>
<sequence>MASAPPYSELFKSITLGSVRLPTDSRVFEWLDELGAIDPTADNAEQLLAALGLTERMRRMQPLTLPVDTALSGEAPPEDRTAPEPRLARGLQLILEGTYAELLDEGVDLVLERGTYVPSPLLPLLLPRAVALLEADRERALRYLEAGGQRARWLARQHPDWAVLTPDYSFGAAWKSADQPAEQARVLSQWRSADPATARMALQNIWEDQSPRNQEVLLEGMRGTVTEDDGRWLRERLGPKRKGVRRLLSELLLLAREPEAVRDFTAIARNVTAADGTIAATPPGGEVRDLLESYGGTKAPESLGQRLLEIMPPESWVDIVEGPLERFWLKLPPLELRSAARAILAFSDRAFSLRLVRFLLREEPKGFDLELASQLVRSINKTTFDGLFDEVLTEEKDALRLRGYSRYLALQRTVNWSERLSKAMVNRLLEDLHQRQLDYATQRDLALHWKQAVPLLDPGIFPWLRQQLHTTTERYDAFGNLATRMLQVTSFRSQLRQA</sequence>
<feature type="region of interest" description="Disordered" evidence="1">
    <location>
        <begin position="66"/>
        <end position="85"/>
    </location>
</feature>
<proteinExistence type="predicted"/>
<organism evidence="2 3">
    <name type="scientific">Neolewinella xylanilytica</name>
    <dbReference type="NCBI Taxonomy" id="1514080"/>
    <lineage>
        <taxon>Bacteria</taxon>
        <taxon>Pseudomonadati</taxon>
        <taxon>Bacteroidota</taxon>
        <taxon>Saprospiria</taxon>
        <taxon>Saprospirales</taxon>
        <taxon>Lewinellaceae</taxon>
        <taxon>Neolewinella</taxon>
    </lineage>
</organism>
<dbReference type="RefSeq" id="WP_104419332.1">
    <property type="nucleotide sequence ID" value="NZ_PTJC01000005.1"/>
</dbReference>
<dbReference type="Proteomes" id="UP000237662">
    <property type="component" value="Unassembled WGS sequence"/>
</dbReference>
<dbReference type="EMBL" id="PTJC01000005">
    <property type="protein sequence ID" value="PPK88800.1"/>
    <property type="molecule type" value="Genomic_DNA"/>
</dbReference>
<name>A0A2S6IBB2_9BACT</name>
<keyword evidence="3" id="KW-1185">Reference proteome</keyword>
<dbReference type="OrthoDB" id="262508at2"/>
<protein>
    <submittedName>
        <fullName evidence="2">Uncharacterized protein</fullName>
    </submittedName>
</protein>